<evidence type="ECO:0000256" key="6">
    <source>
        <dbReference type="SAM" id="MobiDB-lite"/>
    </source>
</evidence>
<evidence type="ECO:0000256" key="2">
    <source>
        <dbReference type="ARBA" id="ARBA00022980"/>
    </source>
</evidence>
<protein>
    <recommendedName>
        <fullName evidence="4">Large ribosomal subunit protein bL28m</fullName>
    </recommendedName>
    <alternativeName>
        <fullName evidence="5">39S ribosomal protein L28, mitochondrial</fullName>
    </alternativeName>
</protein>
<dbReference type="RefSeq" id="XP_015171996.1">
    <property type="nucleotide sequence ID" value="XM_015316510.1"/>
</dbReference>
<accession>A0ABM1HVK9</accession>
<dbReference type="InterPro" id="IPR026569">
    <property type="entry name" value="Ribosomal_bL28"/>
</dbReference>
<reference evidence="8" key="1">
    <citation type="submission" date="2025-08" db="UniProtKB">
        <authorList>
            <consortium name="RefSeq"/>
        </authorList>
    </citation>
    <scope>IDENTIFICATION</scope>
    <source>
        <tissue evidence="8">Whole body</tissue>
    </source>
</reference>
<comment type="similarity">
    <text evidence="1">Belongs to the bacterial ribosomal protein bL28 family.</text>
</comment>
<proteinExistence type="inferred from homology"/>
<dbReference type="SUPFAM" id="SSF143800">
    <property type="entry name" value="L28p-like"/>
    <property type="match status" value="1"/>
</dbReference>
<evidence type="ECO:0000313" key="8">
    <source>
        <dbReference type="RefSeq" id="XP_015171996.1"/>
    </source>
</evidence>
<dbReference type="GeneID" id="107064143"/>
<dbReference type="GO" id="GO:0005840">
    <property type="term" value="C:ribosome"/>
    <property type="evidence" value="ECO:0007669"/>
    <property type="project" value="UniProtKB-KW"/>
</dbReference>
<dbReference type="PANTHER" id="PTHR13528">
    <property type="entry name" value="39S RIBOSOMAL PROTEIN L28, MITOCHONDRIAL"/>
    <property type="match status" value="1"/>
</dbReference>
<keyword evidence="3" id="KW-0687">Ribonucleoprotein</keyword>
<keyword evidence="7" id="KW-1185">Reference proteome</keyword>
<evidence type="ECO:0000256" key="3">
    <source>
        <dbReference type="ARBA" id="ARBA00023274"/>
    </source>
</evidence>
<feature type="region of interest" description="Disordered" evidence="6">
    <location>
        <begin position="260"/>
        <end position="280"/>
    </location>
</feature>
<organism evidence="7 8">
    <name type="scientific">Polistes dominula</name>
    <name type="common">European paper wasp</name>
    <name type="synonym">Vespa dominula</name>
    <dbReference type="NCBI Taxonomy" id="743375"/>
    <lineage>
        <taxon>Eukaryota</taxon>
        <taxon>Metazoa</taxon>
        <taxon>Ecdysozoa</taxon>
        <taxon>Arthropoda</taxon>
        <taxon>Hexapoda</taxon>
        <taxon>Insecta</taxon>
        <taxon>Pterygota</taxon>
        <taxon>Neoptera</taxon>
        <taxon>Endopterygota</taxon>
        <taxon>Hymenoptera</taxon>
        <taxon>Apocrita</taxon>
        <taxon>Aculeata</taxon>
        <taxon>Vespoidea</taxon>
        <taxon>Vespidae</taxon>
        <taxon>Polistinae</taxon>
        <taxon>Polistini</taxon>
        <taxon>Polistes</taxon>
    </lineage>
</organism>
<sequence>MSATKVQSLYLFRKSNKWTKGVGASLPEEYKKFWKEWKVQEPTAVHYIKEEGKYTRNEETGEVYPVQNVPIPVKYPKEFSEFILGGEAIVQGFIKRGKYYRRTPHFWFPQLRKSILYSEVLDTYIRTIITLRTINLIHENYGFDHYLLKTPACDLKSHLALRLKREILIALADKTLYPNDEAKREEVYNKYSQYLSSYTREEIEWYGLTFNDACKKYIEMHGNKKNIVEPLKIKYRSELIAKLKENNIEEAQGVDVSLPDKKDGTWLSKWNPFQKTSETK</sequence>
<dbReference type="InterPro" id="IPR034704">
    <property type="entry name" value="Ribosomal_bL28/bL31-like_sf"/>
</dbReference>
<evidence type="ECO:0000256" key="1">
    <source>
        <dbReference type="ARBA" id="ARBA00008760"/>
    </source>
</evidence>
<dbReference type="PANTHER" id="PTHR13528:SF2">
    <property type="entry name" value="LARGE RIBOSOMAL SUBUNIT PROTEIN BL28M"/>
    <property type="match status" value="1"/>
</dbReference>
<dbReference type="Proteomes" id="UP000694924">
    <property type="component" value="Unplaced"/>
</dbReference>
<keyword evidence="2 8" id="KW-0689">Ribosomal protein</keyword>
<evidence type="ECO:0000256" key="5">
    <source>
        <dbReference type="ARBA" id="ARBA00035538"/>
    </source>
</evidence>
<evidence type="ECO:0000313" key="7">
    <source>
        <dbReference type="Proteomes" id="UP000694924"/>
    </source>
</evidence>
<feature type="compositionally biased region" description="Polar residues" evidence="6">
    <location>
        <begin position="271"/>
        <end position="280"/>
    </location>
</feature>
<name>A0ABM1HVK9_POLDO</name>
<gene>
    <name evidence="8" type="primary">LOC107064143</name>
</gene>
<evidence type="ECO:0000256" key="4">
    <source>
        <dbReference type="ARBA" id="ARBA00035269"/>
    </source>
</evidence>